<reference evidence="2 3" key="1">
    <citation type="submission" date="2023-07" db="EMBL/GenBank/DDBJ databases">
        <title>Sorghum-associated microbial communities from plants grown in Nebraska, USA.</title>
        <authorList>
            <person name="Schachtman D."/>
        </authorList>
    </citation>
    <scope>NUCLEOTIDE SEQUENCE [LARGE SCALE GENOMIC DNA]</scope>
    <source>
        <strain evidence="2 3">DS1307</strain>
    </source>
</reference>
<evidence type="ECO:0000313" key="2">
    <source>
        <dbReference type="EMBL" id="MDP9835363.1"/>
    </source>
</evidence>
<keyword evidence="1" id="KW-0472">Membrane</keyword>
<feature type="transmembrane region" description="Helical" evidence="1">
    <location>
        <begin position="130"/>
        <end position="149"/>
    </location>
</feature>
<protein>
    <submittedName>
        <fullName evidence="2">Uncharacterized protein</fullName>
    </submittedName>
</protein>
<name>A0ABT9PLL7_9HYPH</name>
<dbReference type="RefSeq" id="WP_306829919.1">
    <property type="nucleotide sequence ID" value="NZ_JAUSRF010000001.1"/>
</dbReference>
<feature type="transmembrane region" description="Helical" evidence="1">
    <location>
        <begin position="106"/>
        <end position="125"/>
    </location>
</feature>
<feature type="transmembrane region" description="Helical" evidence="1">
    <location>
        <begin position="155"/>
        <end position="172"/>
    </location>
</feature>
<evidence type="ECO:0000256" key="1">
    <source>
        <dbReference type="SAM" id="Phobius"/>
    </source>
</evidence>
<dbReference type="Proteomes" id="UP001241472">
    <property type="component" value="Unassembled WGS sequence"/>
</dbReference>
<sequence>MTAAEQTVKRTIPSRFALWLVFLCALAFVAGMHVGIIGSLRPLPENRDTLVESAVVSWLSLKRLGLALFFLLLWDQLSVKTVVPEADSGRQAPGHVFHGLRDLDKMLITLFVAPALFTLPAWLAFGGHGFAAVLMAAIVLYCGPLFLPLGVLGRIALVALWFAIGWTGANLFGRAMTDEDMQCREALALKTGEALPCETVTGLRNYKGVLVMQDGKSRFVPLEHIDANRLEDAVGWSGRKLFND</sequence>
<evidence type="ECO:0000313" key="3">
    <source>
        <dbReference type="Proteomes" id="UP001241472"/>
    </source>
</evidence>
<accession>A0ABT9PLL7</accession>
<feature type="transmembrane region" description="Helical" evidence="1">
    <location>
        <begin position="16"/>
        <end position="38"/>
    </location>
</feature>
<keyword evidence="1" id="KW-0812">Transmembrane</keyword>
<gene>
    <name evidence="2" type="ORF">J2T09_000104</name>
</gene>
<keyword evidence="3" id="KW-1185">Reference proteome</keyword>
<comment type="caution">
    <text evidence="2">The sequence shown here is derived from an EMBL/GenBank/DDBJ whole genome shotgun (WGS) entry which is preliminary data.</text>
</comment>
<proteinExistence type="predicted"/>
<organism evidence="2 3">
    <name type="scientific">Neorhizobium huautlense</name>
    <dbReference type="NCBI Taxonomy" id="67774"/>
    <lineage>
        <taxon>Bacteria</taxon>
        <taxon>Pseudomonadati</taxon>
        <taxon>Pseudomonadota</taxon>
        <taxon>Alphaproteobacteria</taxon>
        <taxon>Hyphomicrobiales</taxon>
        <taxon>Rhizobiaceae</taxon>
        <taxon>Rhizobium/Agrobacterium group</taxon>
        <taxon>Neorhizobium</taxon>
    </lineage>
</organism>
<keyword evidence="1" id="KW-1133">Transmembrane helix</keyword>
<dbReference type="EMBL" id="JAUSRF010000001">
    <property type="protein sequence ID" value="MDP9835363.1"/>
    <property type="molecule type" value="Genomic_DNA"/>
</dbReference>